<gene>
    <name evidence="1" type="ORF">DI533_14820</name>
</gene>
<evidence type="ECO:0008006" key="3">
    <source>
        <dbReference type="Google" id="ProtNLM"/>
    </source>
</evidence>
<sequence length="132" mass="13871">MAKSTPSLLALLGLAAVAGYQNRDKLAEFFGQKGDDGKSSVPGGLGELVDRFRQAGKGQLADSWVGSGPSDAVAEQDIEQVIGEETLGTLMQRTGLSRAELLRKLAAALPDTVNRLTPQGRIPTDDEAHGLI</sequence>
<dbReference type="Pfam" id="PF20159">
    <property type="entry name" value="YidB"/>
    <property type="match status" value="1"/>
</dbReference>
<reference evidence="1 2" key="1">
    <citation type="submission" date="2017-08" db="EMBL/GenBank/DDBJ databases">
        <title>Infants hospitalized years apart are colonized by the same room-sourced microbial strains.</title>
        <authorList>
            <person name="Brooks B."/>
            <person name="Olm M.R."/>
            <person name="Firek B.A."/>
            <person name="Baker R."/>
            <person name="Thomas B.C."/>
            <person name="Morowitz M.J."/>
            <person name="Banfield J.F."/>
        </authorList>
    </citation>
    <scope>NUCLEOTIDE SEQUENCE [LARGE SCALE GENOMIC DNA]</scope>
    <source>
        <strain evidence="1">S2_003_000_R2_11</strain>
    </source>
</reference>
<comment type="caution">
    <text evidence="1">The sequence shown here is derived from an EMBL/GenBank/DDBJ whole genome shotgun (WGS) entry which is preliminary data.</text>
</comment>
<dbReference type="Proteomes" id="UP000248975">
    <property type="component" value="Unassembled WGS sequence"/>
</dbReference>
<dbReference type="AlphaFoldDB" id="A0A2W5S1I9"/>
<organism evidence="1 2">
    <name type="scientific">Cereibacter sphaeroides</name>
    <name type="common">Rhodobacter sphaeroides</name>
    <dbReference type="NCBI Taxonomy" id="1063"/>
    <lineage>
        <taxon>Bacteria</taxon>
        <taxon>Pseudomonadati</taxon>
        <taxon>Pseudomonadota</taxon>
        <taxon>Alphaproteobacteria</taxon>
        <taxon>Rhodobacterales</taxon>
        <taxon>Paracoccaceae</taxon>
        <taxon>Cereibacter</taxon>
    </lineage>
</organism>
<dbReference type="SUPFAM" id="SSF140804">
    <property type="entry name" value="YidB-like"/>
    <property type="match status" value="1"/>
</dbReference>
<dbReference type="InterPro" id="IPR027405">
    <property type="entry name" value="YidB-like"/>
</dbReference>
<protein>
    <recommendedName>
        <fullName evidence="3">DUF937 domain-containing protein</fullName>
    </recommendedName>
</protein>
<accession>A0A2W5S1I9</accession>
<dbReference type="Gene3D" id="1.10.10.690">
    <property type="entry name" value="YidB-like"/>
    <property type="match status" value="1"/>
</dbReference>
<dbReference type="InterPro" id="IPR045372">
    <property type="entry name" value="YidB"/>
</dbReference>
<name>A0A2W5S1I9_CERSP</name>
<evidence type="ECO:0000313" key="1">
    <source>
        <dbReference type="EMBL" id="PZQ96841.1"/>
    </source>
</evidence>
<evidence type="ECO:0000313" key="2">
    <source>
        <dbReference type="Proteomes" id="UP000248975"/>
    </source>
</evidence>
<dbReference type="EMBL" id="QFQS01000003">
    <property type="protein sequence ID" value="PZQ96841.1"/>
    <property type="molecule type" value="Genomic_DNA"/>
</dbReference>
<proteinExistence type="predicted"/>